<dbReference type="Proteomes" id="UP000318405">
    <property type="component" value="Unassembled WGS sequence"/>
</dbReference>
<dbReference type="InterPro" id="IPR036388">
    <property type="entry name" value="WH-like_DNA-bd_sf"/>
</dbReference>
<dbReference type="PANTHER" id="PTHR43537:SF49">
    <property type="entry name" value="TRANSCRIPTIONAL REGULATORY PROTEIN"/>
    <property type="match status" value="1"/>
</dbReference>
<comment type="caution">
    <text evidence="6">The sequence shown here is derived from an EMBL/GenBank/DDBJ whole genome shotgun (WGS) entry which is preliminary data.</text>
</comment>
<dbReference type="GO" id="GO:0003700">
    <property type="term" value="F:DNA-binding transcription factor activity"/>
    <property type="evidence" value="ECO:0007669"/>
    <property type="project" value="InterPro"/>
</dbReference>
<dbReference type="OrthoDB" id="8689330at2"/>
<evidence type="ECO:0000256" key="1">
    <source>
        <dbReference type="ARBA" id="ARBA00023015"/>
    </source>
</evidence>
<keyword evidence="1" id="KW-0805">Transcription regulation</keyword>
<dbReference type="InterPro" id="IPR000524">
    <property type="entry name" value="Tscrpt_reg_HTH_GntR"/>
</dbReference>
<dbReference type="InterPro" id="IPR036390">
    <property type="entry name" value="WH_DNA-bd_sf"/>
</dbReference>
<feature type="domain" description="HTH gntR-type" evidence="5">
    <location>
        <begin position="41"/>
        <end position="108"/>
    </location>
</feature>
<dbReference type="SMART" id="SM00345">
    <property type="entry name" value="HTH_GNTR"/>
    <property type="match status" value="1"/>
</dbReference>
<dbReference type="SUPFAM" id="SSF46785">
    <property type="entry name" value="Winged helix' DNA-binding domain"/>
    <property type="match status" value="1"/>
</dbReference>
<gene>
    <name evidence="6" type="ORF">FOZ76_01425</name>
</gene>
<keyword evidence="2" id="KW-0238">DNA-binding</keyword>
<organism evidence="6 7">
    <name type="scientific">Verticiella sediminum</name>
    <dbReference type="NCBI Taxonomy" id="1247510"/>
    <lineage>
        <taxon>Bacteria</taxon>
        <taxon>Pseudomonadati</taxon>
        <taxon>Pseudomonadota</taxon>
        <taxon>Betaproteobacteria</taxon>
        <taxon>Burkholderiales</taxon>
        <taxon>Alcaligenaceae</taxon>
        <taxon>Verticiella</taxon>
    </lineage>
</organism>
<dbReference type="InterPro" id="IPR011711">
    <property type="entry name" value="GntR_C"/>
</dbReference>
<dbReference type="GO" id="GO:0003677">
    <property type="term" value="F:DNA binding"/>
    <property type="evidence" value="ECO:0007669"/>
    <property type="project" value="UniProtKB-KW"/>
</dbReference>
<dbReference type="SMART" id="SM00895">
    <property type="entry name" value="FCD"/>
    <property type="match status" value="1"/>
</dbReference>
<dbReference type="InterPro" id="IPR008920">
    <property type="entry name" value="TF_FadR/GntR_C"/>
</dbReference>
<feature type="compositionally biased region" description="Low complexity" evidence="4">
    <location>
        <begin position="19"/>
        <end position="37"/>
    </location>
</feature>
<protein>
    <submittedName>
        <fullName evidence="6">GntR family transcriptional regulator</fullName>
    </submittedName>
</protein>
<evidence type="ECO:0000259" key="5">
    <source>
        <dbReference type="PROSITE" id="PS50949"/>
    </source>
</evidence>
<dbReference type="SUPFAM" id="SSF48008">
    <property type="entry name" value="GntR ligand-binding domain-like"/>
    <property type="match status" value="1"/>
</dbReference>
<evidence type="ECO:0000313" key="6">
    <source>
        <dbReference type="EMBL" id="TSH98805.1"/>
    </source>
</evidence>
<dbReference type="Pfam" id="PF00392">
    <property type="entry name" value="GntR"/>
    <property type="match status" value="1"/>
</dbReference>
<keyword evidence="7" id="KW-1185">Reference proteome</keyword>
<accession>A0A556B221</accession>
<dbReference type="Gene3D" id="1.10.10.10">
    <property type="entry name" value="Winged helix-like DNA-binding domain superfamily/Winged helix DNA-binding domain"/>
    <property type="match status" value="1"/>
</dbReference>
<feature type="region of interest" description="Disordered" evidence="4">
    <location>
        <begin position="1"/>
        <end position="37"/>
    </location>
</feature>
<dbReference type="AlphaFoldDB" id="A0A556B221"/>
<evidence type="ECO:0000256" key="4">
    <source>
        <dbReference type="SAM" id="MobiDB-lite"/>
    </source>
</evidence>
<dbReference type="RefSeq" id="WP_143946343.1">
    <property type="nucleotide sequence ID" value="NZ_BAABMB010000001.1"/>
</dbReference>
<sequence length="253" mass="27890">MSTSRKTTGRAKPAKKAARASSRPAATAATDAPAAATDAPANLTDRAYTMLRRFILERELSGGEVLVEGRMAERLQMSRTPLREAMLRLEGEGLLVRANARSYAVRRITAAHYFQCLQVRERLESQAIGLAMGRVPEAQIEALRRHIEGLDSAQQSASHWQADDQIHSVFARASGNEMLADTIAHLRVLCRLFEVVDPFQRIEEDREEHLAILAAYLNGDAQAAEAAVTAHLRRLGRYTLSRLSHGLVSAVEP</sequence>
<name>A0A556B221_9BURK</name>
<dbReference type="Gene3D" id="1.20.120.530">
    <property type="entry name" value="GntR ligand-binding domain-like"/>
    <property type="match status" value="1"/>
</dbReference>
<evidence type="ECO:0000256" key="3">
    <source>
        <dbReference type="ARBA" id="ARBA00023163"/>
    </source>
</evidence>
<keyword evidence="3" id="KW-0804">Transcription</keyword>
<dbReference type="Pfam" id="PF07729">
    <property type="entry name" value="FCD"/>
    <property type="match status" value="1"/>
</dbReference>
<feature type="compositionally biased region" description="Basic residues" evidence="4">
    <location>
        <begin position="7"/>
        <end position="18"/>
    </location>
</feature>
<evidence type="ECO:0000313" key="7">
    <source>
        <dbReference type="Proteomes" id="UP000318405"/>
    </source>
</evidence>
<evidence type="ECO:0000256" key="2">
    <source>
        <dbReference type="ARBA" id="ARBA00023125"/>
    </source>
</evidence>
<dbReference type="PANTHER" id="PTHR43537">
    <property type="entry name" value="TRANSCRIPTIONAL REGULATOR, GNTR FAMILY"/>
    <property type="match status" value="1"/>
</dbReference>
<proteinExistence type="predicted"/>
<dbReference type="EMBL" id="VLTJ01000003">
    <property type="protein sequence ID" value="TSH98805.1"/>
    <property type="molecule type" value="Genomic_DNA"/>
</dbReference>
<reference evidence="6 7" key="1">
    <citation type="submission" date="2019-07" db="EMBL/GenBank/DDBJ databases">
        <title>Qingshengfaniella alkalisoli gen. nov., sp. nov., isolated from saline soil.</title>
        <authorList>
            <person name="Xu L."/>
            <person name="Huang X.-X."/>
            <person name="Sun J.-Q."/>
        </authorList>
    </citation>
    <scope>NUCLEOTIDE SEQUENCE [LARGE SCALE GENOMIC DNA]</scope>
    <source>
        <strain evidence="6 7">DSM 27279</strain>
    </source>
</reference>
<dbReference type="PROSITE" id="PS50949">
    <property type="entry name" value="HTH_GNTR"/>
    <property type="match status" value="1"/>
</dbReference>